<feature type="compositionally biased region" description="Pro residues" evidence="1">
    <location>
        <begin position="98"/>
        <end position="121"/>
    </location>
</feature>
<feature type="region of interest" description="Disordered" evidence="1">
    <location>
        <begin position="97"/>
        <end position="121"/>
    </location>
</feature>
<name>A0A6D2ICQ6_9BRAS</name>
<accession>A0A6D2ICQ6</accession>
<reference evidence="2" key="1">
    <citation type="submission" date="2020-01" db="EMBL/GenBank/DDBJ databases">
        <authorList>
            <person name="Mishra B."/>
        </authorList>
    </citation>
    <scope>NUCLEOTIDE SEQUENCE [LARGE SCALE GENOMIC DNA]</scope>
</reference>
<proteinExistence type="predicted"/>
<protein>
    <submittedName>
        <fullName evidence="2">Uncharacterized protein</fullName>
    </submittedName>
</protein>
<evidence type="ECO:0000256" key="1">
    <source>
        <dbReference type="SAM" id="MobiDB-lite"/>
    </source>
</evidence>
<dbReference type="AlphaFoldDB" id="A0A6D2ICQ6"/>
<gene>
    <name evidence="2" type="ORF">MERR_LOCUS11913</name>
</gene>
<dbReference type="Proteomes" id="UP000467841">
    <property type="component" value="Unassembled WGS sequence"/>
</dbReference>
<evidence type="ECO:0000313" key="3">
    <source>
        <dbReference type="Proteomes" id="UP000467841"/>
    </source>
</evidence>
<dbReference type="EMBL" id="CACVBM020000910">
    <property type="protein sequence ID" value="CAA7024678.1"/>
    <property type="molecule type" value="Genomic_DNA"/>
</dbReference>
<comment type="caution">
    <text evidence="2">The sequence shown here is derived from an EMBL/GenBank/DDBJ whole genome shotgun (WGS) entry which is preliminary data.</text>
</comment>
<feature type="compositionally biased region" description="Basic and acidic residues" evidence="1">
    <location>
        <begin position="1"/>
        <end position="17"/>
    </location>
</feature>
<keyword evidence="3" id="KW-1185">Reference proteome</keyword>
<sequence length="150" mass="17200">MEKKKKRNVVKEKRDQGEGEEQQQQRRPTTTKHFEIIEEELSVAVEKKKKRNGSHLKDDDHFVNDPSPCLYSFPSVGRFPSSPCRLLPSKATSYTPSPYFPRPRFPLPSPSPSPKPVYRPPTTPVLHAGSIARLFLDPHNALWSRLGIHY</sequence>
<organism evidence="2 3">
    <name type="scientific">Microthlaspi erraticum</name>
    <dbReference type="NCBI Taxonomy" id="1685480"/>
    <lineage>
        <taxon>Eukaryota</taxon>
        <taxon>Viridiplantae</taxon>
        <taxon>Streptophyta</taxon>
        <taxon>Embryophyta</taxon>
        <taxon>Tracheophyta</taxon>
        <taxon>Spermatophyta</taxon>
        <taxon>Magnoliopsida</taxon>
        <taxon>eudicotyledons</taxon>
        <taxon>Gunneridae</taxon>
        <taxon>Pentapetalae</taxon>
        <taxon>rosids</taxon>
        <taxon>malvids</taxon>
        <taxon>Brassicales</taxon>
        <taxon>Brassicaceae</taxon>
        <taxon>Coluteocarpeae</taxon>
        <taxon>Microthlaspi</taxon>
    </lineage>
</organism>
<evidence type="ECO:0000313" key="2">
    <source>
        <dbReference type="EMBL" id="CAA7024678.1"/>
    </source>
</evidence>
<feature type="region of interest" description="Disordered" evidence="1">
    <location>
        <begin position="1"/>
        <end position="34"/>
    </location>
</feature>